<name>A0A8T0VZE3_PANVG</name>
<feature type="compositionally biased region" description="Basic and acidic residues" evidence="1">
    <location>
        <begin position="141"/>
        <end position="155"/>
    </location>
</feature>
<dbReference type="PANTHER" id="PTHR35985">
    <property type="entry name" value="OS07G0675200 PROTEIN"/>
    <property type="match status" value="1"/>
</dbReference>
<reference evidence="2" key="1">
    <citation type="submission" date="2020-05" db="EMBL/GenBank/DDBJ databases">
        <title>WGS assembly of Panicum virgatum.</title>
        <authorList>
            <person name="Lovell J.T."/>
            <person name="Jenkins J."/>
            <person name="Shu S."/>
            <person name="Juenger T.E."/>
            <person name="Schmutz J."/>
        </authorList>
    </citation>
    <scope>NUCLEOTIDE SEQUENCE</scope>
    <source>
        <strain evidence="2">AP13</strain>
    </source>
</reference>
<sequence length="248" mass="26358">MATARALRLVASTPSATHRHRSLLAVQRRLLSASTEAAGAGDPAVHSGDAPSDDYPERAPRFSGAEEATRGGHGKHAPTPPAPGSKERVPPFAPSGGKLGGTQEFADPTAASSFTQKRRLSAGAGLARDSREEVTPGGEESAARKVREEDREYYRTHKPSPLAEVEFADTRKPITRATDGSATDRYADVPPRLVEDTVDDSLARAEAMFREAASRGNPEWPHSRALAEMLARREQAGDGAGTRAAWGS</sequence>
<proteinExistence type="predicted"/>
<accession>A0A8T0VZE3</accession>
<evidence type="ECO:0000313" key="2">
    <source>
        <dbReference type="EMBL" id="KAG2639026.1"/>
    </source>
</evidence>
<dbReference type="OrthoDB" id="779250at2759"/>
<comment type="caution">
    <text evidence="2">The sequence shown here is derived from an EMBL/GenBank/DDBJ whole genome shotgun (WGS) entry which is preliminary data.</text>
</comment>
<dbReference type="EMBL" id="CM029040">
    <property type="protein sequence ID" value="KAG2639026.1"/>
    <property type="molecule type" value="Genomic_DNA"/>
</dbReference>
<feature type="region of interest" description="Disordered" evidence="1">
    <location>
        <begin position="34"/>
        <end position="189"/>
    </location>
</feature>
<dbReference type="AlphaFoldDB" id="A0A8T0VZE3"/>
<evidence type="ECO:0000256" key="1">
    <source>
        <dbReference type="SAM" id="MobiDB-lite"/>
    </source>
</evidence>
<protein>
    <submittedName>
        <fullName evidence="2">Uncharacterized protein</fullName>
    </submittedName>
</protein>
<evidence type="ECO:0000313" key="3">
    <source>
        <dbReference type="Proteomes" id="UP000823388"/>
    </source>
</evidence>
<feature type="region of interest" description="Disordered" evidence="1">
    <location>
        <begin position="1"/>
        <end position="21"/>
    </location>
</feature>
<gene>
    <name evidence="2" type="ORF">PVAP13_2NG638400</name>
</gene>
<dbReference type="PANTHER" id="PTHR35985:SF1">
    <property type="entry name" value="OS07G0675200 PROTEIN"/>
    <property type="match status" value="1"/>
</dbReference>
<dbReference type="Proteomes" id="UP000823388">
    <property type="component" value="Chromosome 2N"/>
</dbReference>
<keyword evidence="3" id="KW-1185">Reference proteome</keyword>
<organism evidence="2 3">
    <name type="scientific">Panicum virgatum</name>
    <name type="common">Blackwell switchgrass</name>
    <dbReference type="NCBI Taxonomy" id="38727"/>
    <lineage>
        <taxon>Eukaryota</taxon>
        <taxon>Viridiplantae</taxon>
        <taxon>Streptophyta</taxon>
        <taxon>Embryophyta</taxon>
        <taxon>Tracheophyta</taxon>
        <taxon>Spermatophyta</taxon>
        <taxon>Magnoliopsida</taxon>
        <taxon>Liliopsida</taxon>
        <taxon>Poales</taxon>
        <taxon>Poaceae</taxon>
        <taxon>PACMAD clade</taxon>
        <taxon>Panicoideae</taxon>
        <taxon>Panicodae</taxon>
        <taxon>Paniceae</taxon>
        <taxon>Panicinae</taxon>
        <taxon>Panicum</taxon>
        <taxon>Panicum sect. Hiantes</taxon>
    </lineage>
</organism>